<evidence type="ECO:0000313" key="1">
    <source>
        <dbReference type="EMBL" id="PRX55618.1"/>
    </source>
</evidence>
<reference evidence="1 2" key="1">
    <citation type="submission" date="2018-03" db="EMBL/GenBank/DDBJ databases">
        <title>Genomic Encyclopedia of Type Strains, Phase III (KMG-III): the genomes of soil and plant-associated and newly described type strains.</title>
        <authorList>
            <person name="Whitman W."/>
        </authorList>
    </citation>
    <scope>NUCLEOTIDE SEQUENCE [LARGE SCALE GENOMIC DNA]</scope>
    <source>
        <strain evidence="1 2">CGMCC 4.7104</strain>
    </source>
</reference>
<dbReference type="InterPro" id="IPR029058">
    <property type="entry name" value="AB_hydrolase_fold"/>
</dbReference>
<dbReference type="AlphaFoldDB" id="A0A2T0MDP0"/>
<dbReference type="Gene3D" id="3.40.50.1820">
    <property type="entry name" value="alpha/beta hydrolase"/>
    <property type="match status" value="1"/>
</dbReference>
<name>A0A2T0MDP0_9ACTN</name>
<dbReference type="RefSeq" id="WP_181308502.1">
    <property type="nucleotide sequence ID" value="NZ_PVNG01000026.1"/>
</dbReference>
<dbReference type="EMBL" id="PVNG01000026">
    <property type="protein sequence ID" value="PRX55618.1"/>
    <property type="molecule type" value="Genomic_DNA"/>
</dbReference>
<proteinExistence type="predicted"/>
<comment type="caution">
    <text evidence="1">The sequence shown here is derived from an EMBL/GenBank/DDBJ whole genome shotgun (WGS) entry which is preliminary data.</text>
</comment>
<protein>
    <recommendedName>
        <fullName evidence="3">Alpha/beta hydrolase family protein</fullName>
    </recommendedName>
</protein>
<keyword evidence="2" id="KW-1185">Reference proteome</keyword>
<gene>
    <name evidence="1" type="ORF">B0I32_12678</name>
</gene>
<dbReference type="Proteomes" id="UP000238312">
    <property type="component" value="Unassembled WGS sequence"/>
</dbReference>
<evidence type="ECO:0000313" key="2">
    <source>
        <dbReference type="Proteomes" id="UP000238312"/>
    </source>
</evidence>
<evidence type="ECO:0008006" key="3">
    <source>
        <dbReference type="Google" id="ProtNLM"/>
    </source>
</evidence>
<sequence>MLHYYRWRLSLADGERRYDRYEELLAARPVVTVPTIALDGGRDPFTDPPAGRF</sequence>
<organism evidence="1 2">
    <name type="scientific">Nonomuraea fuscirosea</name>
    <dbReference type="NCBI Taxonomy" id="1291556"/>
    <lineage>
        <taxon>Bacteria</taxon>
        <taxon>Bacillati</taxon>
        <taxon>Actinomycetota</taxon>
        <taxon>Actinomycetes</taxon>
        <taxon>Streptosporangiales</taxon>
        <taxon>Streptosporangiaceae</taxon>
        <taxon>Nonomuraea</taxon>
    </lineage>
</organism>
<accession>A0A2T0MDP0</accession>